<dbReference type="AlphaFoldDB" id="A0A9P8T6W1"/>
<protein>
    <submittedName>
        <fullName evidence="1">Uncharacterized protein</fullName>
    </submittedName>
</protein>
<dbReference type="Proteomes" id="UP000769528">
    <property type="component" value="Unassembled WGS sequence"/>
</dbReference>
<organism evidence="1 2">
    <name type="scientific">Wickerhamomyces mucosus</name>
    <dbReference type="NCBI Taxonomy" id="1378264"/>
    <lineage>
        <taxon>Eukaryota</taxon>
        <taxon>Fungi</taxon>
        <taxon>Dikarya</taxon>
        <taxon>Ascomycota</taxon>
        <taxon>Saccharomycotina</taxon>
        <taxon>Saccharomycetes</taxon>
        <taxon>Phaffomycetales</taxon>
        <taxon>Wickerhamomycetaceae</taxon>
        <taxon>Wickerhamomyces</taxon>
    </lineage>
</organism>
<reference evidence="1" key="1">
    <citation type="journal article" date="2021" name="Open Biol.">
        <title>Shared evolutionary footprints suggest mitochondrial oxidative damage underlies multiple complex I losses in fungi.</title>
        <authorList>
            <person name="Schikora-Tamarit M.A."/>
            <person name="Marcet-Houben M."/>
            <person name="Nosek J."/>
            <person name="Gabaldon T."/>
        </authorList>
    </citation>
    <scope>NUCLEOTIDE SEQUENCE</scope>
    <source>
        <strain evidence="1">CBS6341</strain>
    </source>
</reference>
<proteinExistence type="predicted"/>
<sequence length="93" mass="9763">MGLLFDKALEIAVEISEVKLPGRLGNNALILFKIALPWVPGATGNCGVELGVEAADSGFDNEVGSGVDGLEDELTWCSFSFDCRDGCRARSGA</sequence>
<dbReference type="EMBL" id="JAEUBF010001377">
    <property type="protein sequence ID" value="KAH3667849.1"/>
    <property type="molecule type" value="Genomic_DNA"/>
</dbReference>
<reference evidence="1" key="2">
    <citation type="submission" date="2021-01" db="EMBL/GenBank/DDBJ databases">
        <authorList>
            <person name="Schikora-Tamarit M.A."/>
        </authorList>
    </citation>
    <scope>NUCLEOTIDE SEQUENCE</scope>
    <source>
        <strain evidence="1">CBS6341</strain>
    </source>
</reference>
<evidence type="ECO:0000313" key="1">
    <source>
        <dbReference type="EMBL" id="KAH3667849.1"/>
    </source>
</evidence>
<keyword evidence="2" id="KW-1185">Reference proteome</keyword>
<comment type="caution">
    <text evidence="1">The sequence shown here is derived from an EMBL/GenBank/DDBJ whole genome shotgun (WGS) entry which is preliminary data.</text>
</comment>
<gene>
    <name evidence="1" type="ORF">WICMUC_005249</name>
</gene>
<evidence type="ECO:0000313" key="2">
    <source>
        <dbReference type="Proteomes" id="UP000769528"/>
    </source>
</evidence>
<accession>A0A9P8T6W1</accession>
<name>A0A9P8T6W1_9ASCO</name>